<dbReference type="Gene3D" id="2.40.340.10">
    <property type="entry name" value="MoeA, C-terminal, domain IV"/>
    <property type="match status" value="1"/>
</dbReference>
<dbReference type="InterPro" id="IPR036425">
    <property type="entry name" value="MoaB/Mog-like_dom_sf"/>
</dbReference>
<evidence type="ECO:0000256" key="5">
    <source>
        <dbReference type="ARBA" id="ARBA00022505"/>
    </source>
</evidence>
<organism evidence="13 14">
    <name type="scientific">Paraburkholderia tuberum</name>
    <dbReference type="NCBI Taxonomy" id="157910"/>
    <lineage>
        <taxon>Bacteria</taxon>
        <taxon>Pseudomonadati</taxon>
        <taxon>Pseudomonadota</taxon>
        <taxon>Betaproteobacteria</taxon>
        <taxon>Burkholderiales</taxon>
        <taxon>Burkholderiaceae</taxon>
        <taxon>Paraburkholderia</taxon>
    </lineage>
</organism>
<dbReference type="NCBIfam" id="TIGR00177">
    <property type="entry name" value="molyb_syn"/>
    <property type="match status" value="1"/>
</dbReference>
<keyword evidence="5 11" id="KW-0500">Molybdenum</keyword>
<dbReference type="SUPFAM" id="SSF63867">
    <property type="entry name" value="MoeA C-terminal domain-like"/>
    <property type="match status" value="1"/>
</dbReference>
<evidence type="ECO:0000256" key="3">
    <source>
        <dbReference type="ARBA" id="ARBA00005046"/>
    </source>
</evidence>
<evidence type="ECO:0000256" key="8">
    <source>
        <dbReference type="ARBA" id="ARBA00022842"/>
    </source>
</evidence>
<evidence type="ECO:0000259" key="12">
    <source>
        <dbReference type="SMART" id="SM00852"/>
    </source>
</evidence>
<dbReference type="InterPro" id="IPR036688">
    <property type="entry name" value="MoeA_C_domain_IV_sf"/>
</dbReference>
<dbReference type="Gene3D" id="3.90.105.10">
    <property type="entry name" value="Molybdopterin biosynthesis moea protein, domain 2"/>
    <property type="match status" value="1"/>
</dbReference>
<dbReference type="STRING" id="157910.SAMN05445850_0537"/>
<dbReference type="PANTHER" id="PTHR10192">
    <property type="entry name" value="MOLYBDOPTERIN BIOSYNTHESIS PROTEIN"/>
    <property type="match status" value="1"/>
</dbReference>
<dbReference type="PROSITE" id="PS01079">
    <property type="entry name" value="MOCF_BIOSYNTHESIS_2"/>
    <property type="match status" value="1"/>
</dbReference>
<evidence type="ECO:0000256" key="7">
    <source>
        <dbReference type="ARBA" id="ARBA00022723"/>
    </source>
</evidence>
<keyword evidence="9 11" id="KW-0501">Molybdenum cofactor biosynthesis</keyword>
<evidence type="ECO:0000256" key="10">
    <source>
        <dbReference type="ARBA" id="ARBA00047317"/>
    </source>
</evidence>
<dbReference type="InterPro" id="IPR001453">
    <property type="entry name" value="MoaB/Mog_dom"/>
</dbReference>
<evidence type="ECO:0000256" key="6">
    <source>
        <dbReference type="ARBA" id="ARBA00022679"/>
    </source>
</evidence>
<evidence type="ECO:0000256" key="4">
    <source>
        <dbReference type="ARBA" id="ARBA00010763"/>
    </source>
</evidence>
<dbReference type="CDD" id="cd00887">
    <property type="entry name" value="MoeA"/>
    <property type="match status" value="1"/>
</dbReference>
<comment type="function">
    <text evidence="2 11">Catalyzes the insertion of molybdate into adenylated molybdopterin with the concomitant release of AMP.</text>
</comment>
<sequence length="477" mass="50056">MPTRYKNSPTSNAIGAPADIRSGRTATAAPITGRDAQPFMTTLNDFSRCVAQYDPHALPVPAAQAIVRQWATPVAAVERLALRDALDRVLAADIVSPIDVPAHDNSAMDGYAFNHAALAAAMRGGADSVELTVAGKALAGHPFAGRVAANQCVRVMTGACMPAGCDTVVPQEQVERDGADSTSIRFAASAAAAGANRRRAGEDLARGHVALHAGRIVRASDLGLLASLGIGEVSVRRRLRVAFFSTGDELRSLGEPLDAGSVYDSNRYTLFAMLRHLNVDALDLGVVRDEPAALEAALRSAAANADVVLTSGGVSVGEADFTKQLLQTFGDVAFWSLAMRPGRPLAFGRLWSGAQPGLGKPALFFGLPGNPVAVMVTFYQIVREALLLMAGATPRPLPVIHATSRVAVGKRAGRTEFQRGIAEQDAHGHWHVSPTGSQSSGVLSSMSEANCFIVLGHDEGDIDVGDRVSIMLFDGLI</sequence>
<keyword evidence="8 11" id="KW-0460">Magnesium</keyword>
<evidence type="ECO:0000256" key="2">
    <source>
        <dbReference type="ARBA" id="ARBA00002901"/>
    </source>
</evidence>
<dbReference type="NCBIfam" id="NF045515">
    <property type="entry name" value="Glp_gephyrin"/>
    <property type="match status" value="1"/>
</dbReference>
<comment type="cofactor">
    <cofactor evidence="1 11">
        <name>Mg(2+)</name>
        <dbReference type="ChEBI" id="CHEBI:18420"/>
    </cofactor>
</comment>
<dbReference type="FunFam" id="3.40.980.10:FF:000004">
    <property type="entry name" value="Molybdopterin molybdenumtransferase"/>
    <property type="match status" value="1"/>
</dbReference>
<comment type="pathway">
    <text evidence="3 11">Cofactor biosynthesis; molybdopterin biosynthesis.</text>
</comment>
<gene>
    <name evidence="13" type="ORF">SAMN05445850_0537</name>
</gene>
<dbReference type="InterPro" id="IPR038987">
    <property type="entry name" value="MoeA-like"/>
</dbReference>
<dbReference type="SUPFAM" id="SSF53218">
    <property type="entry name" value="Molybdenum cofactor biosynthesis proteins"/>
    <property type="match status" value="1"/>
</dbReference>
<dbReference type="Pfam" id="PF03454">
    <property type="entry name" value="MoeA_C"/>
    <property type="match status" value="1"/>
</dbReference>
<dbReference type="GO" id="GO:0005829">
    <property type="term" value="C:cytosol"/>
    <property type="evidence" value="ECO:0007669"/>
    <property type="project" value="TreeGrafter"/>
</dbReference>
<dbReference type="GO" id="GO:0006777">
    <property type="term" value="P:Mo-molybdopterin cofactor biosynthetic process"/>
    <property type="evidence" value="ECO:0007669"/>
    <property type="project" value="UniProtKB-UniRule"/>
</dbReference>
<protein>
    <recommendedName>
        <fullName evidence="11">Molybdopterin molybdenumtransferase</fullName>
        <ecNumber evidence="11">2.10.1.1</ecNumber>
    </recommendedName>
</protein>
<dbReference type="GO" id="GO:0046872">
    <property type="term" value="F:metal ion binding"/>
    <property type="evidence" value="ECO:0007669"/>
    <property type="project" value="UniProtKB-UniRule"/>
</dbReference>
<evidence type="ECO:0000313" key="14">
    <source>
        <dbReference type="Proteomes" id="UP000199365"/>
    </source>
</evidence>
<keyword evidence="14" id="KW-1185">Reference proteome</keyword>
<dbReference type="UniPathway" id="UPA00344"/>
<dbReference type="InterPro" id="IPR005110">
    <property type="entry name" value="MoeA_linker/N"/>
</dbReference>
<accession>A0A1H1AMD1</accession>
<dbReference type="GO" id="GO:0061599">
    <property type="term" value="F:molybdopterin molybdotransferase activity"/>
    <property type="evidence" value="ECO:0007669"/>
    <property type="project" value="UniProtKB-UniRule"/>
</dbReference>
<dbReference type="SMART" id="SM00852">
    <property type="entry name" value="MoCF_biosynth"/>
    <property type="match status" value="1"/>
</dbReference>
<comment type="similarity">
    <text evidence="4 11">Belongs to the MoeA family.</text>
</comment>
<dbReference type="Gene3D" id="2.170.190.11">
    <property type="entry name" value="Molybdopterin biosynthesis moea protein, domain 3"/>
    <property type="match status" value="1"/>
</dbReference>
<reference evidence="14" key="1">
    <citation type="submission" date="2016-10" db="EMBL/GenBank/DDBJ databases">
        <authorList>
            <person name="Varghese N."/>
            <person name="Submissions S."/>
        </authorList>
    </citation>
    <scope>NUCLEOTIDE SEQUENCE [LARGE SCALE GENOMIC DNA]</scope>
    <source>
        <strain evidence="14">DUS833</strain>
    </source>
</reference>
<dbReference type="InterPro" id="IPR036135">
    <property type="entry name" value="MoeA_linker/N_sf"/>
</dbReference>
<keyword evidence="7 11" id="KW-0479">Metal-binding</keyword>
<proteinExistence type="inferred from homology"/>
<evidence type="ECO:0000256" key="9">
    <source>
        <dbReference type="ARBA" id="ARBA00023150"/>
    </source>
</evidence>
<name>A0A1H1AMD1_9BURK</name>
<dbReference type="InterPro" id="IPR008284">
    <property type="entry name" value="MoCF_biosynth_CS"/>
</dbReference>
<dbReference type="SUPFAM" id="SSF63882">
    <property type="entry name" value="MoeA N-terminal region -like"/>
    <property type="match status" value="1"/>
</dbReference>
<dbReference type="Pfam" id="PF00994">
    <property type="entry name" value="MoCF_biosynth"/>
    <property type="match status" value="1"/>
</dbReference>
<feature type="domain" description="MoaB/Mog" evidence="12">
    <location>
        <begin position="242"/>
        <end position="388"/>
    </location>
</feature>
<dbReference type="Gene3D" id="3.40.980.10">
    <property type="entry name" value="MoaB/Mog-like domain"/>
    <property type="match status" value="1"/>
</dbReference>
<dbReference type="InterPro" id="IPR005111">
    <property type="entry name" value="MoeA_C_domain_IV"/>
</dbReference>
<evidence type="ECO:0000313" key="13">
    <source>
        <dbReference type="EMBL" id="SDQ40790.1"/>
    </source>
</evidence>
<dbReference type="AlphaFoldDB" id="A0A1H1AMD1"/>
<comment type="catalytic activity">
    <reaction evidence="10">
        <text>adenylyl-molybdopterin + molybdate = Mo-molybdopterin + AMP + H(+)</text>
        <dbReference type="Rhea" id="RHEA:35047"/>
        <dbReference type="ChEBI" id="CHEBI:15378"/>
        <dbReference type="ChEBI" id="CHEBI:36264"/>
        <dbReference type="ChEBI" id="CHEBI:62727"/>
        <dbReference type="ChEBI" id="CHEBI:71302"/>
        <dbReference type="ChEBI" id="CHEBI:456215"/>
        <dbReference type="EC" id="2.10.1.1"/>
    </reaction>
</comment>
<dbReference type="EMBL" id="FNKX01000001">
    <property type="protein sequence ID" value="SDQ40790.1"/>
    <property type="molecule type" value="Genomic_DNA"/>
</dbReference>
<dbReference type="Pfam" id="PF03453">
    <property type="entry name" value="MoeA_N"/>
    <property type="match status" value="1"/>
</dbReference>
<dbReference type="EC" id="2.10.1.1" evidence="11"/>
<evidence type="ECO:0000256" key="1">
    <source>
        <dbReference type="ARBA" id="ARBA00001946"/>
    </source>
</evidence>
<keyword evidence="6 11" id="KW-0808">Transferase</keyword>
<evidence type="ECO:0000256" key="11">
    <source>
        <dbReference type="RuleBase" id="RU365090"/>
    </source>
</evidence>
<dbReference type="Proteomes" id="UP000199365">
    <property type="component" value="Unassembled WGS sequence"/>
</dbReference>
<dbReference type="PANTHER" id="PTHR10192:SF5">
    <property type="entry name" value="GEPHYRIN"/>
    <property type="match status" value="1"/>
</dbReference>